<evidence type="ECO:0000313" key="2">
    <source>
        <dbReference type="Proteomes" id="UP000887569"/>
    </source>
</evidence>
<keyword evidence="1" id="KW-0812">Transmembrane</keyword>
<dbReference type="Proteomes" id="UP000887569">
    <property type="component" value="Unplaced"/>
</dbReference>
<dbReference type="AlphaFoldDB" id="A0A915ACU0"/>
<reference evidence="3" key="1">
    <citation type="submission" date="2022-11" db="UniProtKB">
        <authorList>
            <consortium name="WormBaseParasite"/>
        </authorList>
    </citation>
    <scope>IDENTIFICATION</scope>
</reference>
<sequence>MQISLFLPPFFHLLYYLLLQPAYYTADLISKSHCYSALIARCGTAITTMRLLGLIYFLWSLAP</sequence>
<name>A0A915ACU0_PARUN</name>
<feature type="transmembrane region" description="Helical" evidence="1">
    <location>
        <begin position="38"/>
        <end position="59"/>
    </location>
</feature>
<accession>A0A915ACU0</accession>
<proteinExistence type="predicted"/>
<evidence type="ECO:0000313" key="3">
    <source>
        <dbReference type="WBParaSite" id="PgR004_g101_t01"/>
    </source>
</evidence>
<organism evidence="2 3">
    <name type="scientific">Parascaris univalens</name>
    <name type="common">Nematode worm</name>
    <dbReference type="NCBI Taxonomy" id="6257"/>
    <lineage>
        <taxon>Eukaryota</taxon>
        <taxon>Metazoa</taxon>
        <taxon>Ecdysozoa</taxon>
        <taxon>Nematoda</taxon>
        <taxon>Chromadorea</taxon>
        <taxon>Rhabditida</taxon>
        <taxon>Spirurina</taxon>
        <taxon>Ascaridomorpha</taxon>
        <taxon>Ascaridoidea</taxon>
        <taxon>Ascarididae</taxon>
        <taxon>Parascaris</taxon>
    </lineage>
</organism>
<evidence type="ECO:0000256" key="1">
    <source>
        <dbReference type="SAM" id="Phobius"/>
    </source>
</evidence>
<keyword evidence="1" id="KW-0472">Membrane</keyword>
<protein>
    <submittedName>
        <fullName evidence="3">Uncharacterized protein</fullName>
    </submittedName>
</protein>
<keyword evidence="2" id="KW-1185">Reference proteome</keyword>
<feature type="transmembrane region" description="Helical" evidence="1">
    <location>
        <begin position="6"/>
        <end position="26"/>
    </location>
</feature>
<dbReference type="WBParaSite" id="PgR004_g101_t01">
    <property type="protein sequence ID" value="PgR004_g101_t01"/>
    <property type="gene ID" value="PgR004_g101"/>
</dbReference>
<keyword evidence="1" id="KW-1133">Transmembrane helix</keyword>